<evidence type="ECO:0000313" key="3">
    <source>
        <dbReference type="Proteomes" id="UP001529235"/>
    </source>
</evidence>
<dbReference type="CDD" id="cd01300">
    <property type="entry name" value="YtcJ_like"/>
    <property type="match status" value="1"/>
</dbReference>
<dbReference type="SUPFAM" id="SSF51556">
    <property type="entry name" value="Metallo-dependent hydrolases"/>
    <property type="match status" value="1"/>
</dbReference>
<dbReference type="InterPro" id="IPR033932">
    <property type="entry name" value="YtcJ-like"/>
</dbReference>
<feature type="domain" description="Amidohydrolase 3" evidence="1">
    <location>
        <begin position="50"/>
        <end position="522"/>
    </location>
</feature>
<dbReference type="PANTHER" id="PTHR22642">
    <property type="entry name" value="IMIDAZOLONEPROPIONASE"/>
    <property type="match status" value="1"/>
</dbReference>
<accession>A0ABD4Z7R4</accession>
<dbReference type="InterPro" id="IPR011059">
    <property type="entry name" value="Metal-dep_hydrolase_composite"/>
</dbReference>
<reference evidence="2 3" key="1">
    <citation type="submission" date="2023-05" db="EMBL/GenBank/DDBJ databases">
        <title>A new hyperthermophilic archaea 'Ignisphaera cupida' sp. nov. and description of the family 'Ignisphaeraceae' fam. nov.</title>
        <authorList>
            <person name="Podosokorskaya O.A."/>
            <person name="Elcheninov A.G."/>
            <person name="Klukina A."/>
            <person name="Merkel A.Y."/>
        </authorList>
    </citation>
    <scope>NUCLEOTIDE SEQUENCE [LARGE SCALE GENOMIC DNA]</scope>
    <source>
        <strain evidence="2 3">4213-co</strain>
    </source>
</reference>
<dbReference type="Gene3D" id="3.20.20.140">
    <property type="entry name" value="Metal-dependent hydrolases"/>
    <property type="match status" value="1"/>
</dbReference>
<dbReference type="RefSeq" id="WP_285273718.1">
    <property type="nucleotide sequence ID" value="NZ_JASNVW010000002.1"/>
</dbReference>
<dbReference type="Gene3D" id="2.30.40.10">
    <property type="entry name" value="Urease, subunit C, domain 1"/>
    <property type="match status" value="1"/>
</dbReference>
<dbReference type="Proteomes" id="UP001529235">
    <property type="component" value="Unassembled WGS sequence"/>
</dbReference>
<dbReference type="InterPro" id="IPR032466">
    <property type="entry name" value="Metal_Hydrolase"/>
</dbReference>
<name>A0ABD4Z7R4_9CREN</name>
<evidence type="ECO:0000259" key="1">
    <source>
        <dbReference type="Pfam" id="PF07969"/>
    </source>
</evidence>
<dbReference type="Gene3D" id="3.10.310.70">
    <property type="match status" value="1"/>
</dbReference>
<organism evidence="2 3">
    <name type="scientific">Ignisphaera cupida</name>
    <dbReference type="NCBI Taxonomy" id="3050454"/>
    <lineage>
        <taxon>Archaea</taxon>
        <taxon>Thermoproteota</taxon>
        <taxon>Thermoprotei</taxon>
        <taxon>Desulfurococcales</taxon>
        <taxon>Desulfurococcaceae</taxon>
        <taxon>Ignisphaera</taxon>
    </lineage>
</organism>
<protein>
    <submittedName>
        <fullName evidence="2">Amidohydrolase family protein</fullName>
    </submittedName>
</protein>
<gene>
    <name evidence="2" type="ORF">QPL79_05155</name>
</gene>
<sequence>MVTGFVNGNVYVSFKPVRKAEAIVVDGERILYVGSSSVAKGIVDLLGGSIVDLGGKTVLPGFIDSHIHVDELGLQLGMLDLRGVRSIKELKERLRDFSKSVDTLWIIGFGWDQELFEERRWPNRWDLDEVVSNRPVILYRICMHVAVLNSRALEIVSVSGMNSQNIVRDDRGVPTGIVKEDALNIVRDKIEESISVDDYKKIVLKALNYIASHGVTTAGFVGCNPKVFKALTELWKERKLPIRVRVYLDFRKSWSLINVVRDLGFRSGFGDSYLKIMGVKLYADGSLGARTAWLSKPYSDDPSTSGYPATDLRDLRAAAKKIHESGLQLAIHGIGDRAIDAILDIYQELPNAAELRHRIEHASVARDDQIEKMARIGVVASVQPNFVISDWWALQRLGEERIKWLYPFKTMIEKGVAIGFGTDSPVEPVNPWQTIYAAVTRGKYENIVHYKYTENQRLSVEEALHLYTWGSAYIMHEENDLGSLEPGKLADFIVVDKDPLEVSEEEIKNIKILEVYVGGKLVWRRQ</sequence>
<dbReference type="PANTHER" id="PTHR22642:SF2">
    <property type="entry name" value="PROTEIN LONG AFTER FAR-RED 3"/>
    <property type="match status" value="1"/>
</dbReference>
<dbReference type="AlphaFoldDB" id="A0ABD4Z7R4"/>
<dbReference type="Pfam" id="PF07969">
    <property type="entry name" value="Amidohydro_3"/>
    <property type="match status" value="1"/>
</dbReference>
<keyword evidence="3" id="KW-1185">Reference proteome</keyword>
<proteinExistence type="predicted"/>
<evidence type="ECO:0000313" key="2">
    <source>
        <dbReference type="EMBL" id="MDK6028744.1"/>
    </source>
</evidence>
<dbReference type="InterPro" id="IPR013108">
    <property type="entry name" value="Amidohydro_3"/>
</dbReference>
<dbReference type="EMBL" id="JASNVW010000002">
    <property type="protein sequence ID" value="MDK6028744.1"/>
    <property type="molecule type" value="Genomic_DNA"/>
</dbReference>
<dbReference type="SUPFAM" id="SSF51338">
    <property type="entry name" value="Composite domain of metallo-dependent hydrolases"/>
    <property type="match status" value="1"/>
</dbReference>
<comment type="caution">
    <text evidence="2">The sequence shown here is derived from an EMBL/GenBank/DDBJ whole genome shotgun (WGS) entry which is preliminary data.</text>
</comment>